<dbReference type="InterPro" id="IPR007415">
    <property type="entry name" value="Nitrogenase_MoFe_mat_NifZ"/>
</dbReference>
<dbReference type="RefSeq" id="WP_142524414.1">
    <property type="nucleotide sequence ID" value="NZ_CABFUZ020000062.1"/>
</dbReference>
<comment type="similarity">
    <text evidence="1">Belongs to the NifZ family.</text>
</comment>
<keyword evidence="4" id="KW-1185">Reference proteome</keyword>
<dbReference type="GO" id="GO:0009399">
    <property type="term" value="P:nitrogen fixation"/>
    <property type="evidence" value="ECO:0007669"/>
    <property type="project" value="InterPro"/>
</dbReference>
<accession>A0A5E6MHD1</accession>
<reference evidence="3" key="1">
    <citation type="submission" date="2019-09" db="EMBL/GenBank/DDBJ databases">
        <authorList>
            <person name="Cremers G."/>
        </authorList>
    </citation>
    <scope>NUCLEOTIDE SEQUENCE [LARGE SCALE GENOMIC DNA]</scope>
    <source>
        <strain evidence="3">3B</strain>
    </source>
</reference>
<evidence type="ECO:0000313" key="4">
    <source>
        <dbReference type="Proteomes" id="UP000381693"/>
    </source>
</evidence>
<dbReference type="Proteomes" id="UP000381693">
    <property type="component" value="Unassembled WGS sequence"/>
</dbReference>
<evidence type="ECO:0000313" key="3">
    <source>
        <dbReference type="EMBL" id="VVM04906.1"/>
    </source>
</evidence>
<dbReference type="AlphaFoldDB" id="A0A5E6MHD1"/>
<dbReference type="OrthoDB" id="9801083at2"/>
<organism evidence="3 4">
    <name type="scientific">Methylacidimicrobium cyclopophantes</name>
    <dbReference type="NCBI Taxonomy" id="1041766"/>
    <lineage>
        <taxon>Bacteria</taxon>
        <taxon>Pseudomonadati</taxon>
        <taxon>Verrucomicrobiota</taxon>
        <taxon>Methylacidimicrobium</taxon>
    </lineage>
</organism>
<proteinExistence type="inferred from homology"/>
<evidence type="ECO:0000256" key="2">
    <source>
        <dbReference type="ARBA" id="ARBA00023231"/>
    </source>
</evidence>
<name>A0A5E6MHD1_9BACT</name>
<evidence type="ECO:0000256" key="1">
    <source>
        <dbReference type="ARBA" id="ARBA00008027"/>
    </source>
</evidence>
<keyword evidence="2" id="KW-0535">Nitrogen fixation</keyword>
<comment type="caution">
    <text evidence="3">The sequence shown here is derived from an EMBL/GenBank/DDBJ whole genome shotgun (WGS) entry which is preliminary data.</text>
</comment>
<evidence type="ECO:0008006" key="5">
    <source>
        <dbReference type="Google" id="ProtNLM"/>
    </source>
</evidence>
<gene>
    <name evidence="3" type="ORF">MAMC_00285</name>
</gene>
<dbReference type="Pfam" id="PF04319">
    <property type="entry name" value="NifZ"/>
    <property type="match status" value="1"/>
</dbReference>
<protein>
    <recommendedName>
        <fullName evidence="5">Nitrogen fixation protein NifZ</fullName>
    </recommendedName>
</protein>
<sequence length="100" mass="11054">MGMEDEVELDGPPAFAYGQKVVSRRHIRNDGTFPGKEIGEILIKKGEKGVVTSIGTFLQRFYIYGVDFYERGYVVGMKGKELEPVAEESPGRAEAKTSHG</sequence>
<dbReference type="EMBL" id="CABFUZ020000062">
    <property type="protein sequence ID" value="VVM04906.1"/>
    <property type="molecule type" value="Genomic_DNA"/>
</dbReference>